<dbReference type="Pfam" id="PF03330">
    <property type="entry name" value="DPBB_1"/>
    <property type="match status" value="1"/>
</dbReference>
<keyword evidence="4" id="KW-0564">Palmitate</keyword>
<keyword evidence="1" id="KW-0732">Signal</keyword>
<organism evidence="7 8">
    <name type="scientific">Marinicella litoralis</name>
    <dbReference type="NCBI Taxonomy" id="644220"/>
    <lineage>
        <taxon>Bacteria</taxon>
        <taxon>Pseudomonadati</taxon>
        <taxon>Pseudomonadota</taxon>
        <taxon>Gammaproteobacteria</taxon>
        <taxon>Lysobacterales</taxon>
        <taxon>Marinicellaceae</taxon>
        <taxon>Marinicella</taxon>
    </lineage>
</organism>
<dbReference type="SUPFAM" id="SSF50685">
    <property type="entry name" value="Barwin-like endoglucanases"/>
    <property type="match status" value="1"/>
</dbReference>
<keyword evidence="4" id="KW-1003">Cell membrane</keyword>
<comment type="subcellular location">
    <subcellularLocation>
        <location evidence="4">Cell membrane</location>
        <topology evidence="4">Lipid-anchor</topology>
    </subcellularLocation>
</comment>
<evidence type="ECO:0000256" key="1">
    <source>
        <dbReference type="ARBA" id="ARBA00022729"/>
    </source>
</evidence>
<dbReference type="Gene3D" id="2.40.40.10">
    <property type="entry name" value="RlpA-like domain"/>
    <property type="match status" value="1"/>
</dbReference>
<comment type="similarity">
    <text evidence="4 5">Belongs to the RlpA family.</text>
</comment>
<dbReference type="CDD" id="cd22268">
    <property type="entry name" value="DPBB_RlpA-like"/>
    <property type="match status" value="1"/>
</dbReference>
<feature type="domain" description="SPOR" evidence="6">
    <location>
        <begin position="171"/>
        <end position="251"/>
    </location>
</feature>
<dbReference type="HAMAP" id="MF_02071">
    <property type="entry name" value="RlpA"/>
    <property type="match status" value="1"/>
</dbReference>
<dbReference type="InterPro" id="IPR034718">
    <property type="entry name" value="RlpA"/>
</dbReference>
<dbReference type="SUPFAM" id="SSF110997">
    <property type="entry name" value="Sporulation related repeat"/>
    <property type="match status" value="1"/>
</dbReference>
<dbReference type="Proteomes" id="UP000295724">
    <property type="component" value="Unassembled WGS sequence"/>
</dbReference>
<gene>
    <name evidence="4" type="primary">rlpA</name>
    <name evidence="7" type="ORF">C8D91_1700</name>
</gene>
<dbReference type="PANTHER" id="PTHR34183">
    <property type="entry name" value="ENDOLYTIC PEPTIDOGLYCAN TRANSGLYCOSYLASE RLPA"/>
    <property type="match status" value="1"/>
</dbReference>
<dbReference type="InterPro" id="IPR036908">
    <property type="entry name" value="RlpA-like_sf"/>
</dbReference>
<dbReference type="GO" id="GO:0042834">
    <property type="term" value="F:peptidoglycan binding"/>
    <property type="evidence" value="ECO:0007669"/>
    <property type="project" value="InterPro"/>
</dbReference>
<evidence type="ECO:0000256" key="5">
    <source>
        <dbReference type="RuleBase" id="RU003495"/>
    </source>
</evidence>
<dbReference type="FunFam" id="2.40.40.10:FF:000003">
    <property type="entry name" value="Endolytic peptidoglycan transglycosylase RlpA"/>
    <property type="match status" value="1"/>
</dbReference>
<dbReference type="OrthoDB" id="9779128at2"/>
<reference evidence="7 8" key="1">
    <citation type="submission" date="2019-03" db="EMBL/GenBank/DDBJ databases">
        <title>Genomic Encyclopedia of Type Strains, Phase IV (KMG-IV): sequencing the most valuable type-strain genomes for metagenomic binning, comparative biology and taxonomic classification.</title>
        <authorList>
            <person name="Goeker M."/>
        </authorList>
    </citation>
    <scope>NUCLEOTIDE SEQUENCE [LARGE SCALE GENOMIC DNA]</scope>
    <source>
        <strain evidence="7 8">DSM 25488</strain>
    </source>
</reference>
<name>A0A4R6XM42_9GAMM</name>
<dbReference type="GO" id="GO:0008932">
    <property type="term" value="F:lytic endotransglycosylase activity"/>
    <property type="evidence" value="ECO:0007669"/>
    <property type="project" value="UniProtKB-UniRule"/>
</dbReference>
<evidence type="ECO:0000259" key="6">
    <source>
        <dbReference type="PROSITE" id="PS51724"/>
    </source>
</evidence>
<dbReference type="InterPro" id="IPR036680">
    <property type="entry name" value="SPOR-like_sf"/>
</dbReference>
<evidence type="ECO:0000313" key="8">
    <source>
        <dbReference type="Proteomes" id="UP000295724"/>
    </source>
</evidence>
<keyword evidence="2 4" id="KW-0456">Lyase</keyword>
<keyword evidence="4" id="KW-0472">Membrane</keyword>
<evidence type="ECO:0000256" key="2">
    <source>
        <dbReference type="ARBA" id="ARBA00023239"/>
    </source>
</evidence>
<evidence type="ECO:0000256" key="4">
    <source>
        <dbReference type="HAMAP-Rule" id="MF_02071"/>
    </source>
</evidence>
<dbReference type="PANTHER" id="PTHR34183:SF1">
    <property type="entry name" value="ENDOLYTIC PEPTIDOGLYCAN TRANSGLYCOSYLASE RLPA"/>
    <property type="match status" value="1"/>
</dbReference>
<keyword evidence="4 7" id="KW-0449">Lipoprotein</keyword>
<comment type="caution">
    <text evidence="7">The sequence shown here is derived from an EMBL/GenBank/DDBJ whole genome shotgun (WGS) entry which is preliminary data.</text>
</comment>
<protein>
    <recommendedName>
        <fullName evidence="4">Endolytic peptidoglycan transglycosylase RlpA</fullName>
        <ecNumber evidence="4">4.2.2.-</ecNumber>
    </recommendedName>
</protein>
<comment type="function">
    <text evidence="4">Lytic transglycosylase with a strong preference for naked glycan strands that lack stem peptides.</text>
</comment>
<dbReference type="Gene3D" id="3.30.70.1070">
    <property type="entry name" value="Sporulation related repeat"/>
    <property type="match status" value="1"/>
</dbReference>
<evidence type="ECO:0000256" key="3">
    <source>
        <dbReference type="ARBA" id="ARBA00023316"/>
    </source>
</evidence>
<dbReference type="GO" id="GO:0005886">
    <property type="term" value="C:plasma membrane"/>
    <property type="evidence" value="ECO:0007669"/>
    <property type="project" value="UniProtKB-SubCell"/>
</dbReference>
<dbReference type="EC" id="4.2.2.-" evidence="4"/>
<proteinExistence type="inferred from homology"/>
<accession>A0A4R6XM42</accession>
<dbReference type="AlphaFoldDB" id="A0A4R6XM42"/>
<dbReference type="RefSeq" id="WP_099018551.1">
    <property type="nucleotide sequence ID" value="NZ_NIHB01000001.1"/>
</dbReference>
<dbReference type="EMBL" id="SNZB01000003">
    <property type="protein sequence ID" value="TDR20722.1"/>
    <property type="molecule type" value="Genomic_DNA"/>
</dbReference>
<dbReference type="InterPro" id="IPR007730">
    <property type="entry name" value="SPOR-like_dom"/>
</dbReference>
<keyword evidence="8" id="KW-1185">Reference proteome</keyword>
<evidence type="ECO:0000313" key="7">
    <source>
        <dbReference type="EMBL" id="TDR20722.1"/>
    </source>
</evidence>
<dbReference type="Pfam" id="PF05036">
    <property type="entry name" value="SPOR"/>
    <property type="match status" value="1"/>
</dbReference>
<dbReference type="InterPro" id="IPR009009">
    <property type="entry name" value="RlpA-like_DPBB"/>
</dbReference>
<keyword evidence="3 4" id="KW-0961">Cell wall biogenesis/degradation</keyword>
<dbReference type="PROSITE" id="PS51257">
    <property type="entry name" value="PROKAR_LIPOPROTEIN"/>
    <property type="match status" value="1"/>
</dbReference>
<dbReference type="GO" id="GO:0009279">
    <property type="term" value="C:cell outer membrane"/>
    <property type="evidence" value="ECO:0007669"/>
    <property type="project" value="TreeGrafter"/>
</dbReference>
<sequence>MKATTVLLLILSLAISGCGRKDNYKDIDTDKIKPWKPKAEALSRYGNHSPYRVHGKVYQVNNNPAGYTETGKASWYGKKFHGRQTSNQEVYDMYKLTAAHKTLPLPSYVEVTNLKNNKKVVVRVNDRGPFIGDRIIDLSYAAAKALDYINDGIADVHIRVVNSPKDLVKNPIKQGLTYLQLGAYSDKNAAYNLAKKTSELLGIETFVTILSTHNGALHRVRIGPIDSENKVNSLLNKIMASGIPDAKVITE</sequence>
<dbReference type="NCBIfam" id="TIGR00413">
    <property type="entry name" value="rlpA"/>
    <property type="match status" value="1"/>
</dbReference>
<dbReference type="GO" id="GO:0071555">
    <property type="term" value="P:cell wall organization"/>
    <property type="evidence" value="ECO:0007669"/>
    <property type="project" value="UniProtKB-KW"/>
</dbReference>
<dbReference type="GO" id="GO:0000270">
    <property type="term" value="P:peptidoglycan metabolic process"/>
    <property type="evidence" value="ECO:0007669"/>
    <property type="project" value="UniProtKB-UniRule"/>
</dbReference>
<dbReference type="PROSITE" id="PS51724">
    <property type="entry name" value="SPOR"/>
    <property type="match status" value="1"/>
</dbReference>
<dbReference type="InterPro" id="IPR012997">
    <property type="entry name" value="RplA"/>
</dbReference>